<comment type="caution">
    <text evidence="2">The sequence shown here is derived from an EMBL/GenBank/DDBJ whole genome shotgun (WGS) entry which is preliminary data.</text>
</comment>
<feature type="transmembrane region" description="Helical" evidence="1">
    <location>
        <begin position="60"/>
        <end position="80"/>
    </location>
</feature>
<gene>
    <name evidence="2" type="ORF">EII21_00070</name>
</gene>
<evidence type="ECO:0000313" key="2">
    <source>
        <dbReference type="EMBL" id="RRD91468.1"/>
    </source>
</evidence>
<keyword evidence="1" id="KW-1133">Transmembrane helix</keyword>
<dbReference type="AlphaFoldDB" id="A0A3P2A929"/>
<name>A0A3P2A929_9NEIS</name>
<accession>A0A3P2A929</accession>
<dbReference type="RefSeq" id="WP_124793677.1">
    <property type="nucleotide sequence ID" value="NZ_RQYC01000001.1"/>
</dbReference>
<reference evidence="2 3" key="1">
    <citation type="submission" date="2018-11" db="EMBL/GenBank/DDBJ databases">
        <title>Genomes From Bacteria Associated with the Canine Oral Cavity: a Test Case for Automated Genome-Based Taxonomic Assignment.</title>
        <authorList>
            <person name="Coil D.A."/>
            <person name="Jospin G."/>
            <person name="Darling A.E."/>
            <person name="Wallis C."/>
            <person name="Davis I.J."/>
            <person name="Harris S."/>
            <person name="Eisen J.A."/>
            <person name="Holcombe L.J."/>
            <person name="O'Flynn C."/>
        </authorList>
    </citation>
    <scope>NUCLEOTIDE SEQUENCE [LARGE SCALE GENOMIC DNA]</scope>
    <source>
        <strain evidence="2 3">COT-280</strain>
    </source>
</reference>
<sequence>MRRRLMGDISAFLLWGVLYIFPAWLNPYSAVIDHTFFYQVYGLFGVCFWGLRVWAINNRFYWLVFPIMVYVVAFACAVLLHPSPWHDGIGAWLMYAIVNYFLLGFWLFNLLLYLSCRLNKRL</sequence>
<proteinExistence type="predicted"/>
<keyword evidence="1" id="KW-0472">Membrane</keyword>
<keyword evidence="1" id="KW-0812">Transmembrane</keyword>
<evidence type="ECO:0000313" key="3">
    <source>
        <dbReference type="Proteomes" id="UP000269923"/>
    </source>
</evidence>
<dbReference type="Proteomes" id="UP000269923">
    <property type="component" value="Unassembled WGS sequence"/>
</dbReference>
<dbReference type="OrthoDB" id="7216522at2"/>
<feature type="transmembrane region" description="Helical" evidence="1">
    <location>
        <begin position="12"/>
        <end position="30"/>
    </location>
</feature>
<dbReference type="EMBL" id="RQYC01000001">
    <property type="protein sequence ID" value="RRD91468.1"/>
    <property type="molecule type" value="Genomic_DNA"/>
</dbReference>
<keyword evidence="3" id="KW-1185">Reference proteome</keyword>
<evidence type="ECO:0000256" key="1">
    <source>
        <dbReference type="SAM" id="Phobius"/>
    </source>
</evidence>
<organism evidence="2 3">
    <name type="scientific">Conchiformibius steedae</name>
    <dbReference type="NCBI Taxonomy" id="153493"/>
    <lineage>
        <taxon>Bacteria</taxon>
        <taxon>Pseudomonadati</taxon>
        <taxon>Pseudomonadota</taxon>
        <taxon>Betaproteobacteria</taxon>
        <taxon>Neisseriales</taxon>
        <taxon>Neisseriaceae</taxon>
        <taxon>Conchiformibius</taxon>
    </lineage>
</organism>
<feature type="transmembrane region" description="Helical" evidence="1">
    <location>
        <begin position="36"/>
        <end position="55"/>
    </location>
</feature>
<protein>
    <submittedName>
        <fullName evidence="2">Uncharacterized protein</fullName>
    </submittedName>
</protein>
<feature type="transmembrane region" description="Helical" evidence="1">
    <location>
        <begin position="92"/>
        <end position="114"/>
    </location>
</feature>